<gene>
    <name evidence="2" type="ORF">ALP97_200289</name>
</gene>
<proteinExistence type="predicted"/>
<protein>
    <submittedName>
        <fullName evidence="2">Uncharacterized protein</fullName>
    </submittedName>
</protein>
<sequence length="87" mass="9112">MRHAARDPRGARRRQQAQLVVEGDTGAPSAGEQQLPALVAVQTGVVITKQGGDADDRRCQVVGIERGVGGEPGHRLSDLMGKLSKSG</sequence>
<dbReference type="EMBL" id="RBRL01000065">
    <property type="protein sequence ID" value="RMQ91931.1"/>
    <property type="molecule type" value="Genomic_DNA"/>
</dbReference>
<evidence type="ECO:0000256" key="1">
    <source>
        <dbReference type="SAM" id="MobiDB-lite"/>
    </source>
</evidence>
<dbReference type="AlphaFoldDB" id="A0A3M4QNC3"/>
<feature type="region of interest" description="Disordered" evidence="1">
    <location>
        <begin position="1"/>
        <end position="33"/>
    </location>
</feature>
<evidence type="ECO:0000313" key="2">
    <source>
        <dbReference type="EMBL" id="RMQ91931.1"/>
    </source>
</evidence>
<evidence type="ECO:0000313" key="3">
    <source>
        <dbReference type="Proteomes" id="UP000277179"/>
    </source>
</evidence>
<reference evidence="2 3" key="1">
    <citation type="submission" date="2018-08" db="EMBL/GenBank/DDBJ databases">
        <title>Recombination of ecologically and evolutionarily significant loci maintains genetic cohesion in the Pseudomonas syringae species complex.</title>
        <authorList>
            <person name="Dillon M."/>
            <person name="Thakur S."/>
            <person name="Almeida R.N.D."/>
            <person name="Weir B.S."/>
            <person name="Guttman D.S."/>
        </authorList>
    </citation>
    <scope>NUCLEOTIDE SEQUENCE [LARGE SCALE GENOMIC DNA]</scope>
    <source>
        <strain evidence="2 3">ICMP 11288</strain>
    </source>
</reference>
<dbReference type="Proteomes" id="UP000277179">
    <property type="component" value="Unassembled WGS sequence"/>
</dbReference>
<organism evidence="2 3">
    <name type="scientific">Pseudomonas salomonii</name>
    <dbReference type="NCBI Taxonomy" id="191391"/>
    <lineage>
        <taxon>Bacteria</taxon>
        <taxon>Pseudomonadati</taxon>
        <taxon>Pseudomonadota</taxon>
        <taxon>Gammaproteobacteria</taxon>
        <taxon>Pseudomonadales</taxon>
        <taxon>Pseudomonadaceae</taxon>
        <taxon>Pseudomonas</taxon>
    </lineage>
</organism>
<feature type="compositionally biased region" description="Basic and acidic residues" evidence="1">
    <location>
        <begin position="1"/>
        <end position="10"/>
    </location>
</feature>
<name>A0A3M4QNC3_9PSED</name>
<accession>A0A3M4QNC3</accession>
<comment type="caution">
    <text evidence="2">The sequence shown here is derived from an EMBL/GenBank/DDBJ whole genome shotgun (WGS) entry which is preliminary data.</text>
</comment>